<dbReference type="InterPro" id="IPR036890">
    <property type="entry name" value="HATPase_C_sf"/>
</dbReference>
<dbReference type="EMBL" id="PXWF02000276">
    <property type="protein sequence ID" value="PWF43670.1"/>
    <property type="molecule type" value="Genomic_DNA"/>
</dbReference>
<dbReference type="InterPro" id="IPR001789">
    <property type="entry name" value="Sig_transdc_resp-reg_receiver"/>
</dbReference>
<dbReference type="SUPFAM" id="SSF52172">
    <property type="entry name" value="CheY-like"/>
    <property type="match status" value="1"/>
</dbReference>
<feature type="modified residue" description="4-aspartylphosphate" evidence="4">
    <location>
        <position position="382"/>
    </location>
</feature>
<dbReference type="InterPro" id="IPR000700">
    <property type="entry name" value="PAS-assoc_C"/>
</dbReference>
<dbReference type="Gene3D" id="1.10.287.130">
    <property type="match status" value="1"/>
</dbReference>
<dbReference type="PROSITE" id="PS50109">
    <property type="entry name" value="HIS_KIN"/>
    <property type="match status" value="1"/>
</dbReference>
<feature type="domain" description="Histidine kinase" evidence="5">
    <location>
        <begin position="99"/>
        <end position="318"/>
    </location>
</feature>
<dbReference type="PANTHER" id="PTHR43065:SF49">
    <property type="entry name" value="HISTIDINE KINASE"/>
    <property type="match status" value="1"/>
</dbReference>
<sequence>SRFYTEEDVAAGLPMAALAKALREGRFENEGWRRRKDGSRFWAHVVIDPIRDQLGELIGFAKVTRHITERMLAAKALEKAKEALFQSQKLEAIGKLTGGVAHDFNNLLSVISNGLSVLRYRLADQDEGRVLESMERAVARGALLTQQLLTFARQQPLKQENHKLNDVIGAFEAVLRRAVRACVAFDMRLAEGLPMVLVDAAQVEAAILNLIVNAGDATPDDGRITLRTTLAELSAGQVGTLPAGTYVALSIDDTGEGMGSEVLARAVEPFFNTKPVGKGTGLGLSQVYGLVQQSGGDLAITSRPGAGTTVSLYFPALAADAEGTAVEAAREKALVVDDQEDVLGMAVELFRTLGYEVLAANNGAEALEILRRTPKIDILFSDVMMPGMSGIELGHAARQLFPDLKIILASGYAAPALEERHGRIDDFQLITKPYSIAQILRQLR</sequence>
<dbReference type="InterPro" id="IPR011006">
    <property type="entry name" value="CheY-like_superfamily"/>
</dbReference>
<accession>A0A2U2HG24</accession>
<dbReference type="Gene3D" id="3.40.50.2300">
    <property type="match status" value="1"/>
</dbReference>
<dbReference type="RefSeq" id="WP_106759272.1">
    <property type="nucleotide sequence ID" value="NZ_PXWF02000276.1"/>
</dbReference>
<evidence type="ECO:0000313" key="9">
    <source>
        <dbReference type="Proteomes" id="UP000241421"/>
    </source>
</evidence>
<dbReference type="SUPFAM" id="SSF47384">
    <property type="entry name" value="Homodimeric domain of signal transducing histidine kinase"/>
    <property type="match status" value="1"/>
</dbReference>
<dbReference type="SMART" id="SM00086">
    <property type="entry name" value="PAC"/>
    <property type="match status" value="1"/>
</dbReference>
<dbReference type="InterPro" id="IPR003661">
    <property type="entry name" value="HisK_dim/P_dom"/>
</dbReference>
<evidence type="ECO:0000256" key="4">
    <source>
        <dbReference type="PROSITE-ProRule" id="PRU00169"/>
    </source>
</evidence>
<dbReference type="EC" id="2.7.13.3" evidence="2"/>
<evidence type="ECO:0000256" key="1">
    <source>
        <dbReference type="ARBA" id="ARBA00000085"/>
    </source>
</evidence>
<dbReference type="NCBIfam" id="TIGR00229">
    <property type="entry name" value="sensory_box"/>
    <property type="match status" value="1"/>
</dbReference>
<comment type="catalytic activity">
    <reaction evidence="1">
        <text>ATP + protein L-histidine = ADP + protein N-phospho-L-histidine.</text>
        <dbReference type="EC" id="2.7.13.3"/>
    </reaction>
</comment>
<dbReference type="InterPro" id="IPR000014">
    <property type="entry name" value="PAS"/>
</dbReference>
<evidence type="ECO:0000259" key="5">
    <source>
        <dbReference type="PROSITE" id="PS50109"/>
    </source>
</evidence>
<dbReference type="InterPro" id="IPR004358">
    <property type="entry name" value="Sig_transdc_His_kin-like_C"/>
</dbReference>
<dbReference type="SMART" id="SM00388">
    <property type="entry name" value="HisKA"/>
    <property type="match status" value="1"/>
</dbReference>
<dbReference type="Gene3D" id="3.30.450.20">
    <property type="entry name" value="PAS domain"/>
    <property type="match status" value="1"/>
</dbReference>
<dbReference type="Pfam" id="PF00512">
    <property type="entry name" value="HisKA"/>
    <property type="match status" value="1"/>
</dbReference>
<dbReference type="SUPFAM" id="SSF55785">
    <property type="entry name" value="PYP-like sensor domain (PAS domain)"/>
    <property type="match status" value="1"/>
</dbReference>
<dbReference type="AlphaFoldDB" id="A0A2U2HG24"/>
<reference evidence="8 9" key="1">
    <citation type="submission" date="2018-04" db="EMBL/GenBank/DDBJ databases">
        <title>Massilia violaceinigra sp. nov., a novel purple-pigmented bacterium isolated from Tianshan glacier, Xinjiang, China.</title>
        <authorList>
            <person name="Wang H."/>
        </authorList>
    </citation>
    <scope>NUCLEOTIDE SEQUENCE [LARGE SCALE GENOMIC DNA]</scope>
    <source>
        <strain evidence="8 9">B448-2</strain>
    </source>
</reference>
<dbReference type="InterPro" id="IPR005467">
    <property type="entry name" value="His_kinase_dom"/>
</dbReference>
<protein>
    <recommendedName>
        <fullName evidence="2">histidine kinase</fullName>
        <ecNumber evidence="2">2.7.13.3</ecNumber>
    </recommendedName>
</protein>
<evidence type="ECO:0000259" key="6">
    <source>
        <dbReference type="PROSITE" id="PS50110"/>
    </source>
</evidence>
<dbReference type="InterPro" id="IPR003594">
    <property type="entry name" value="HATPase_dom"/>
</dbReference>
<dbReference type="PROSITE" id="PS50110">
    <property type="entry name" value="RESPONSE_REGULATORY"/>
    <property type="match status" value="1"/>
</dbReference>
<dbReference type="GO" id="GO:0000155">
    <property type="term" value="F:phosphorelay sensor kinase activity"/>
    <property type="evidence" value="ECO:0007669"/>
    <property type="project" value="InterPro"/>
</dbReference>
<dbReference type="InterPro" id="IPR035965">
    <property type="entry name" value="PAS-like_dom_sf"/>
</dbReference>
<gene>
    <name evidence="8" type="ORF">C7C56_020785</name>
</gene>
<dbReference type="CDD" id="cd00082">
    <property type="entry name" value="HisKA"/>
    <property type="match status" value="1"/>
</dbReference>
<name>A0A2U2HG24_9BURK</name>
<organism evidence="8 9">
    <name type="scientific">Massilia glaciei</name>
    <dbReference type="NCBI Taxonomy" id="1524097"/>
    <lineage>
        <taxon>Bacteria</taxon>
        <taxon>Pseudomonadati</taxon>
        <taxon>Pseudomonadota</taxon>
        <taxon>Betaproteobacteria</taxon>
        <taxon>Burkholderiales</taxon>
        <taxon>Oxalobacteraceae</taxon>
        <taxon>Telluria group</taxon>
        <taxon>Massilia</taxon>
    </lineage>
</organism>
<dbReference type="SMART" id="SM00448">
    <property type="entry name" value="REC"/>
    <property type="match status" value="1"/>
</dbReference>
<evidence type="ECO:0000256" key="2">
    <source>
        <dbReference type="ARBA" id="ARBA00012438"/>
    </source>
</evidence>
<dbReference type="OrthoDB" id="9177042at2"/>
<evidence type="ECO:0000313" key="8">
    <source>
        <dbReference type="EMBL" id="PWF43670.1"/>
    </source>
</evidence>
<dbReference type="SMART" id="SM00387">
    <property type="entry name" value="HATPase_c"/>
    <property type="match status" value="1"/>
</dbReference>
<dbReference type="Proteomes" id="UP000241421">
    <property type="component" value="Unassembled WGS sequence"/>
</dbReference>
<dbReference type="SUPFAM" id="SSF55874">
    <property type="entry name" value="ATPase domain of HSP90 chaperone/DNA topoisomerase II/histidine kinase"/>
    <property type="match status" value="1"/>
</dbReference>
<feature type="domain" description="Response regulatory" evidence="6">
    <location>
        <begin position="332"/>
        <end position="444"/>
    </location>
</feature>
<dbReference type="Pfam" id="PF02518">
    <property type="entry name" value="HATPase_c"/>
    <property type="match status" value="1"/>
</dbReference>
<dbReference type="PROSITE" id="PS50113">
    <property type="entry name" value="PAC"/>
    <property type="match status" value="1"/>
</dbReference>
<dbReference type="Gene3D" id="3.30.565.10">
    <property type="entry name" value="Histidine kinase-like ATPase, C-terminal domain"/>
    <property type="match status" value="1"/>
</dbReference>
<dbReference type="Pfam" id="PF00072">
    <property type="entry name" value="Response_reg"/>
    <property type="match status" value="1"/>
</dbReference>
<feature type="non-terminal residue" evidence="8">
    <location>
        <position position="1"/>
    </location>
</feature>
<dbReference type="CDD" id="cd00130">
    <property type="entry name" value="PAS"/>
    <property type="match status" value="1"/>
</dbReference>
<evidence type="ECO:0000256" key="3">
    <source>
        <dbReference type="ARBA" id="ARBA00022553"/>
    </source>
</evidence>
<evidence type="ECO:0000259" key="7">
    <source>
        <dbReference type="PROSITE" id="PS50113"/>
    </source>
</evidence>
<keyword evidence="3 4" id="KW-0597">Phosphoprotein</keyword>
<keyword evidence="9" id="KW-1185">Reference proteome</keyword>
<dbReference type="InterPro" id="IPR001610">
    <property type="entry name" value="PAC"/>
</dbReference>
<dbReference type="InterPro" id="IPR036097">
    <property type="entry name" value="HisK_dim/P_sf"/>
</dbReference>
<feature type="domain" description="PAC" evidence="7">
    <location>
        <begin position="27"/>
        <end position="79"/>
    </location>
</feature>
<dbReference type="PANTHER" id="PTHR43065">
    <property type="entry name" value="SENSOR HISTIDINE KINASE"/>
    <property type="match status" value="1"/>
</dbReference>
<dbReference type="PRINTS" id="PR00344">
    <property type="entry name" value="BCTRLSENSOR"/>
</dbReference>
<comment type="caution">
    <text evidence="8">The sequence shown here is derived from an EMBL/GenBank/DDBJ whole genome shotgun (WGS) entry which is preliminary data.</text>
</comment>
<proteinExistence type="predicted"/>